<feature type="region of interest" description="Disordered" evidence="7">
    <location>
        <begin position="1005"/>
        <end position="1024"/>
    </location>
</feature>
<dbReference type="InterPro" id="IPR011989">
    <property type="entry name" value="ARM-like"/>
</dbReference>
<keyword evidence="11" id="KW-1185">Reference proteome</keyword>
<comment type="caution">
    <text evidence="10">The sequence shown here is derived from an EMBL/GenBank/DDBJ whole genome shotgun (WGS) entry which is preliminary data.</text>
</comment>
<feature type="binding site" evidence="6">
    <location>
        <position position="964"/>
    </location>
    <ligand>
        <name>Zn(2+)</name>
        <dbReference type="ChEBI" id="CHEBI:29105"/>
    </ligand>
</feature>
<evidence type="ECO:0000256" key="6">
    <source>
        <dbReference type="PIRSR" id="PIRSR606823-2"/>
    </source>
</evidence>
<dbReference type="Pfam" id="PF04078">
    <property type="entry name" value="Rcd1"/>
    <property type="match status" value="1"/>
</dbReference>
<dbReference type="EC" id="3.5.1.23" evidence="3"/>
<evidence type="ECO:0000256" key="7">
    <source>
        <dbReference type="SAM" id="MobiDB-lite"/>
    </source>
</evidence>
<feature type="region of interest" description="Disordered" evidence="7">
    <location>
        <begin position="57"/>
        <end position="80"/>
    </location>
</feature>
<dbReference type="Gene3D" id="2.60.40.2300">
    <property type="entry name" value="Neutral/alkaline non-lysosomal ceramidase, C-terminal domain"/>
    <property type="match status" value="1"/>
</dbReference>
<sequence>MMPSAPHVYGHQHYQPNDSSWMHQQTSHQHHAQAAAAAANAAQQQHYSRIAGQHGSISALNPSAHTQDAGGSGLNGTGVSEENQRTLNYIADLLHENTREAALLELSKKREQVPELALILWHSFGVMTSLLQEIISVYTLLNPSQLTAAASNRVCNALALLQCVASHNETRTLFLNAHIPLFLYPFLNTTSKSRPFEYLRLTSLGVIGALVKNDSSEVINFLLTTEIIPLCLRIMETGSELSKTVAIFIVQKILLDDAGLAYICATYERFYAVGTVLSNMVAQLVEQQTARLLKHVVRCFLRLSDNARAREALRQCLPEPLRDATFSSVLRDDAATKRCLTQLLINLSDNSQGKEWEQQGCTLPCDTDGYFLAHFIVGKEHGHDEHHHNRILRLCAIKRPIVDKAKRSATMPAAHYHRVGPTAPRRFIAAAVSSVVYWLILAMLAHPHFACADRSNPFQQKARAATAATAAPGDKYLIGVGKADITGPVVELNLAGYASLDQVGSGLRQRLYSRAFIIGEVAHPENRFVYLVLDAHSGDSAVRFGILEGLAALGPDYSMYRPSNVAVTGTHSHAGPGGFFNYLLLQITSLGFSKQSYQAIVDGALLSIQRAHKSLVEGTLDFGTTNVTDASINRSLYAYLANPASERAQYADSVETTLTMLRFRRASDGKNIGVLTWFPTHGTSLMNNNTHIAGDNKGVAAYLFEQAARAESSAADGFVAGFSQASVGDTSPNVLGAYCEDGSGAACKLEDNSCPDGTTQSCHGRGPMFQVADLGVSSCYEIGRRQYTGAKTLYDSLDATSTAVEGPTVRSFHFYQDMRYFQFPLPNGTMVQTCPAALGQSFSGGTSDGPAVLDFTAAAQDPLYALALQDLKAPPPQQVACQSPKQVLFDVGDTDQPYPLSPNIVDMQTLRVGQFIIIVSSSEATTMSGRRWKSAVKAAAIEQSLSTVEPMVVLGGPANTYAHYCVTPEEYGVQRYEGASTLYGPWELYAYINLTLSHLHYLKPTSDDSPPPGPMPPDNRNVSSSYIKDVPVDAAAPGSNFGDVITQPRSEYATGEVVNVTFVGANPRNNLRLEGTFAAVEQLSGDGKNWTQVRSDADWHLVYTWTQTDEKMAYSSVVISWETGPADDASTYRIVYYGDYKTNNGALVPFNGTSQSFALT</sequence>
<dbReference type="GO" id="GO:0017040">
    <property type="term" value="F:N-acylsphingosine amidohydrolase activity"/>
    <property type="evidence" value="ECO:0007669"/>
    <property type="project" value="UniProtKB-EC"/>
</dbReference>
<dbReference type="InterPro" id="IPR007216">
    <property type="entry name" value="CNOT9"/>
</dbReference>
<feature type="compositionally biased region" description="Low complexity" evidence="7">
    <location>
        <begin position="23"/>
        <end position="40"/>
    </location>
</feature>
<dbReference type="GO" id="GO:0046872">
    <property type="term" value="F:metal ion binding"/>
    <property type="evidence" value="ECO:0007669"/>
    <property type="project" value="UniProtKB-KW"/>
</dbReference>
<evidence type="ECO:0000256" key="1">
    <source>
        <dbReference type="ARBA" id="ARBA00006385"/>
    </source>
</evidence>
<comment type="similarity">
    <text evidence="1">Belongs to the CNOT9 family.</text>
</comment>
<protein>
    <recommendedName>
        <fullName evidence="3">ceramidase</fullName>
        <ecNumber evidence="3">3.5.1.23</ecNumber>
    </recommendedName>
</protein>
<evidence type="ECO:0000259" key="8">
    <source>
        <dbReference type="Pfam" id="PF04734"/>
    </source>
</evidence>
<reference evidence="10" key="1">
    <citation type="journal article" date="2023" name="Mol. Plant Microbe Interact.">
        <title>Elucidating the Obligate Nature and Biological Capacity of an Invasive Fungal Corn Pathogen.</title>
        <authorList>
            <person name="MacCready J.S."/>
            <person name="Roggenkamp E.M."/>
            <person name="Gdanetz K."/>
            <person name="Chilvers M.I."/>
        </authorList>
    </citation>
    <scope>NUCLEOTIDE SEQUENCE</scope>
    <source>
        <strain evidence="10">PM02</strain>
    </source>
</reference>
<dbReference type="PANTHER" id="PTHR12670:SF20">
    <property type="entry name" value="NEUTRAL CERAMIDASE"/>
    <property type="match status" value="1"/>
</dbReference>
<gene>
    <name evidence="10" type="ORF">P8C59_008696</name>
</gene>
<dbReference type="PANTHER" id="PTHR12670">
    <property type="entry name" value="CERAMIDASE"/>
    <property type="match status" value="1"/>
</dbReference>
<feature type="binding site" evidence="6">
    <location>
        <position position="571"/>
    </location>
    <ligand>
        <name>Zn(2+)</name>
        <dbReference type="ChEBI" id="CHEBI:29105"/>
    </ligand>
</feature>
<dbReference type="FunFam" id="1.25.10.10:FF:000014">
    <property type="entry name" value="Cell differentiation protein RCD1"/>
    <property type="match status" value="1"/>
</dbReference>
<organism evidence="10 11">
    <name type="scientific">Phyllachora maydis</name>
    <dbReference type="NCBI Taxonomy" id="1825666"/>
    <lineage>
        <taxon>Eukaryota</taxon>
        <taxon>Fungi</taxon>
        <taxon>Dikarya</taxon>
        <taxon>Ascomycota</taxon>
        <taxon>Pezizomycotina</taxon>
        <taxon>Sordariomycetes</taxon>
        <taxon>Sordariomycetidae</taxon>
        <taxon>Phyllachorales</taxon>
        <taxon>Phyllachoraceae</taxon>
        <taxon>Phyllachora</taxon>
    </lineage>
</organism>
<feature type="binding site" evidence="6">
    <location>
        <position position="923"/>
    </location>
    <ligand>
        <name>Zn(2+)</name>
        <dbReference type="ChEBI" id="CHEBI:29105"/>
    </ligand>
</feature>
<dbReference type="GO" id="GO:0046514">
    <property type="term" value="P:ceramide catabolic process"/>
    <property type="evidence" value="ECO:0007669"/>
    <property type="project" value="InterPro"/>
</dbReference>
<dbReference type="GO" id="GO:0006402">
    <property type="term" value="P:mRNA catabolic process"/>
    <property type="evidence" value="ECO:0007669"/>
    <property type="project" value="InterPro"/>
</dbReference>
<evidence type="ECO:0000256" key="4">
    <source>
        <dbReference type="ARBA" id="ARBA00022801"/>
    </source>
</evidence>
<dbReference type="GO" id="GO:0046512">
    <property type="term" value="P:sphingosine biosynthetic process"/>
    <property type="evidence" value="ECO:0007669"/>
    <property type="project" value="TreeGrafter"/>
</dbReference>
<name>A0AAD9MFG2_9PEZI</name>
<dbReference type="Proteomes" id="UP001217918">
    <property type="component" value="Unassembled WGS sequence"/>
</dbReference>
<dbReference type="GO" id="GO:0016020">
    <property type="term" value="C:membrane"/>
    <property type="evidence" value="ECO:0007669"/>
    <property type="project" value="GOC"/>
</dbReference>
<dbReference type="AlphaFoldDB" id="A0AAD9MFG2"/>
<dbReference type="GO" id="GO:0042759">
    <property type="term" value="P:long-chain fatty acid biosynthetic process"/>
    <property type="evidence" value="ECO:0007669"/>
    <property type="project" value="TreeGrafter"/>
</dbReference>
<dbReference type="EMBL" id="JAQQPM010000008">
    <property type="protein sequence ID" value="KAK2074492.1"/>
    <property type="molecule type" value="Genomic_DNA"/>
</dbReference>
<dbReference type="SUPFAM" id="SSF48371">
    <property type="entry name" value="ARM repeat"/>
    <property type="match status" value="1"/>
</dbReference>
<evidence type="ECO:0000256" key="2">
    <source>
        <dbReference type="ARBA" id="ARBA00009835"/>
    </source>
</evidence>
<evidence type="ECO:0000313" key="11">
    <source>
        <dbReference type="Proteomes" id="UP001217918"/>
    </source>
</evidence>
<dbReference type="InterPro" id="IPR031331">
    <property type="entry name" value="NEUT/ALK_ceramidase_C"/>
</dbReference>
<dbReference type="Pfam" id="PF04734">
    <property type="entry name" value="Ceramidase_alk"/>
    <property type="match status" value="1"/>
</dbReference>
<keyword evidence="6" id="KW-0862">Zinc</keyword>
<accession>A0AAD9MFG2</accession>
<feature type="active site" description="Nucleophile" evidence="5">
    <location>
        <position position="731"/>
    </location>
</feature>
<evidence type="ECO:0000256" key="5">
    <source>
        <dbReference type="PIRSR" id="PIRSR606823-1"/>
    </source>
</evidence>
<comment type="similarity">
    <text evidence="2">Belongs to the neutral ceramidase family.</text>
</comment>
<proteinExistence type="inferred from homology"/>
<feature type="compositionally biased region" description="Polar residues" evidence="7">
    <location>
        <begin position="57"/>
        <end position="66"/>
    </location>
</feature>
<dbReference type="InterPro" id="IPR016024">
    <property type="entry name" value="ARM-type_fold"/>
</dbReference>
<dbReference type="InterPro" id="IPR038445">
    <property type="entry name" value="NCDase_C_sf"/>
</dbReference>
<dbReference type="InterPro" id="IPR006823">
    <property type="entry name" value="Ceramidase_alk"/>
</dbReference>
<dbReference type="GO" id="GO:0030014">
    <property type="term" value="C:CCR4-NOT complex"/>
    <property type="evidence" value="ECO:0007669"/>
    <property type="project" value="InterPro"/>
</dbReference>
<keyword evidence="4" id="KW-0378">Hydrolase</keyword>
<feature type="binding site" evidence="6">
    <location>
        <position position="681"/>
    </location>
    <ligand>
        <name>Zn(2+)</name>
        <dbReference type="ChEBI" id="CHEBI:29105"/>
    </ligand>
</feature>
<dbReference type="Gene3D" id="1.25.10.10">
    <property type="entry name" value="Leucine-rich Repeat Variant"/>
    <property type="match status" value="1"/>
</dbReference>
<dbReference type="InterPro" id="IPR031329">
    <property type="entry name" value="NEUT/ALK_ceramidase_N"/>
</dbReference>
<comment type="cofactor">
    <cofactor evidence="6">
        <name>Zn(2+)</name>
        <dbReference type="ChEBI" id="CHEBI:29105"/>
    </cofactor>
    <text evidence="6">Binds 1 zinc ion per subunit.</text>
</comment>
<dbReference type="Pfam" id="PF17048">
    <property type="entry name" value="Ceramidse_alk_C"/>
    <property type="match status" value="1"/>
</dbReference>
<evidence type="ECO:0000256" key="3">
    <source>
        <dbReference type="ARBA" id="ARBA00011891"/>
    </source>
</evidence>
<evidence type="ECO:0000313" key="10">
    <source>
        <dbReference type="EMBL" id="KAK2074492.1"/>
    </source>
</evidence>
<feature type="domain" description="Neutral/alkaline non-lysosomal ceramidase N-terminal" evidence="8">
    <location>
        <begin position="476"/>
        <end position="993"/>
    </location>
</feature>
<feature type="region of interest" description="Disordered" evidence="7">
    <location>
        <begin position="1"/>
        <end position="40"/>
    </location>
</feature>
<evidence type="ECO:0000259" key="9">
    <source>
        <dbReference type="Pfam" id="PF17048"/>
    </source>
</evidence>
<keyword evidence="6" id="KW-0479">Metal-binding</keyword>
<dbReference type="GO" id="GO:0005576">
    <property type="term" value="C:extracellular region"/>
    <property type="evidence" value="ECO:0007669"/>
    <property type="project" value="TreeGrafter"/>
</dbReference>
<feature type="domain" description="Neutral/alkaline non-lysosomal ceramidase C-terminal" evidence="9">
    <location>
        <begin position="997"/>
        <end position="1158"/>
    </location>
</feature>